<dbReference type="AlphaFoldDB" id="A0ABD1YMG3"/>
<evidence type="ECO:0000313" key="3">
    <source>
        <dbReference type="Proteomes" id="UP001605036"/>
    </source>
</evidence>
<comment type="caution">
    <text evidence="2">The sequence shown here is derived from an EMBL/GenBank/DDBJ whole genome shotgun (WGS) entry which is preliminary data.</text>
</comment>
<dbReference type="Pfam" id="PF13516">
    <property type="entry name" value="LRR_6"/>
    <property type="match status" value="1"/>
</dbReference>
<dbReference type="SUPFAM" id="SSF52047">
    <property type="entry name" value="RNI-like"/>
    <property type="match status" value="3"/>
</dbReference>
<dbReference type="SMART" id="SM00367">
    <property type="entry name" value="LRR_CC"/>
    <property type="match status" value="9"/>
</dbReference>
<name>A0ABD1YMG3_9MARC</name>
<dbReference type="PANTHER" id="PTHR13318">
    <property type="entry name" value="PARTNER OF PAIRED, ISOFORM B-RELATED"/>
    <property type="match status" value="1"/>
</dbReference>
<dbReference type="Proteomes" id="UP001605036">
    <property type="component" value="Unassembled WGS sequence"/>
</dbReference>
<dbReference type="InterPro" id="IPR001611">
    <property type="entry name" value="Leu-rich_rpt"/>
</dbReference>
<sequence>MGGGTEETSMDKVTSDLGVVTLIVGKLRNDRDKRAAALVCKLWRDAVAWLPKPLTLGSRDSLPHMVKSLKNIVALDLMCYDEQLMDEDLELCASSFGQLKSLSIGQADFAQDRISDEGILAFAEKCGHLEQIKLVNLPRVGDAAMDGLSRGCKSLWGMNLQQCRSMTDESLDAICKFSNLEELQLKGEFRFTSSGLVRIGTHCSGLQKVCLDLGSVKIDDALSSLAVGCPKLHELSLKIRQANLKKLAKCTSLRSFLVESDQAWDMEMKLDEAVIAIAKGNKNLKEFSFLINGGLLSDGAVTGVLLACPLLETLQLEAVNLTDAALMCIVSCKFLKHLLLDGLVSGGHGLAEIGQCGLGLTSFTLRNSRRVRDMELQTLMAGNRGLEVLDLQSCHGPSSIGFSDIALCSKLQFLDLSSTEVDDVSLLAIASGVPNLKQLKLVKCKRVTSIHSVTHFTKLESLTVDQCPFVRDDGLDMVALKCPHLKHLSLAFTRVTDDGLRRLTLCSELQTLRVSYCRFVLGEGIVAIAKACSEFKHVVLSHRLRGSPHTMH</sequence>
<dbReference type="Pfam" id="PF25372">
    <property type="entry name" value="DUF7885"/>
    <property type="match status" value="1"/>
</dbReference>
<proteinExistence type="predicted"/>
<dbReference type="InterPro" id="IPR032675">
    <property type="entry name" value="LRR_dom_sf"/>
</dbReference>
<dbReference type="InterPro" id="IPR006553">
    <property type="entry name" value="Leu-rich_rpt_Cys-con_subtyp"/>
</dbReference>
<feature type="domain" description="F-box/LRR-repeat protein 15-like leucin rich repeat" evidence="1">
    <location>
        <begin position="385"/>
        <end position="449"/>
    </location>
</feature>
<keyword evidence="3" id="KW-1185">Reference proteome</keyword>
<gene>
    <name evidence="2" type="ORF">R1flu_016647</name>
</gene>
<dbReference type="Gene3D" id="3.80.10.10">
    <property type="entry name" value="Ribonuclease Inhibitor"/>
    <property type="match status" value="2"/>
</dbReference>
<evidence type="ECO:0000259" key="1">
    <source>
        <dbReference type="Pfam" id="PF25372"/>
    </source>
</evidence>
<accession>A0ABD1YMG3</accession>
<evidence type="ECO:0000313" key="2">
    <source>
        <dbReference type="EMBL" id="KAL2631961.1"/>
    </source>
</evidence>
<reference evidence="2 3" key="1">
    <citation type="submission" date="2024-09" db="EMBL/GenBank/DDBJ databases">
        <title>Chromosome-scale assembly of Riccia fluitans.</title>
        <authorList>
            <person name="Paukszto L."/>
            <person name="Sawicki J."/>
            <person name="Karawczyk K."/>
            <person name="Piernik-Szablinska J."/>
            <person name="Szczecinska M."/>
            <person name="Mazdziarz M."/>
        </authorList>
    </citation>
    <scope>NUCLEOTIDE SEQUENCE [LARGE SCALE GENOMIC DNA]</scope>
    <source>
        <strain evidence="2">Rf_01</strain>
        <tissue evidence="2">Aerial parts of the thallus</tissue>
    </source>
</reference>
<dbReference type="EMBL" id="JBHFFA010000004">
    <property type="protein sequence ID" value="KAL2631961.1"/>
    <property type="molecule type" value="Genomic_DNA"/>
</dbReference>
<dbReference type="InterPro" id="IPR057207">
    <property type="entry name" value="FBXL15_LRR"/>
</dbReference>
<organism evidence="2 3">
    <name type="scientific">Riccia fluitans</name>
    <dbReference type="NCBI Taxonomy" id="41844"/>
    <lineage>
        <taxon>Eukaryota</taxon>
        <taxon>Viridiplantae</taxon>
        <taxon>Streptophyta</taxon>
        <taxon>Embryophyta</taxon>
        <taxon>Marchantiophyta</taxon>
        <taxon>Marchantiopsida</taxon>
        <taxon>Marchantiidae</taxon>
        <taxon>Marchantiales</taxon>
        <taxon>Ricciaceae</taxon>
        <taxon>Riccia</taxon>
    </lineage>
</organism>
<protein>
    <recommendedName>
        <fullName evidence="1">F-box/LRR-repeat protein 15-like leucin rich repeat domain-containing protein</fullName>
    </recommendedName>
</protein>